<reference evidence="10 11" key="1">
    <citation type="submission" date="2019-07" db="EMBL/GenBank/DDBJ databases">
        <title>Litoreibacter alkalisoli sp. nov., isolated from saline-alkaline soil.</title>
        <authorList>
            <person name="Wang S."/>
            <person name="Xu L."/>
            <person name="Xing Y.-T."/>
            <person name="Sun J.-Q."/>
        </authorList>
    </citation>
    <scope>NUCLEOTIDE SEQUENCE [LARGE SCALE GENOMIC DNA]</scope>
    <source>
        <strain evidence="10 11">LN3S51</strain>
    </source>
</reference>
<dbReference type="OrthoDB" id="9809354at2"/>
<feature type="binding site" evidence="8">
    <location>
        <position position="336"/>
    </location>
    <ligand>
        <name>Mn(2+)</name>
        <dbReference type="ChEBI" id="CHEBI:29035"/>
        <label>1</label>
    </ligand>
</feature>
<gene>
    <name evidence="8" type="primary">pepA</name>
    <name evidence="10" type="ORF">FPZ52_03115</name>
</gene>
<feature type="binding site" evidence="8">
    <location>
        <position position="259"/>
    </location>
    <ligand>
        <name>Mn(2+)</name>
        <dbReference type="ChEBI" id="CHEBI:29035"/>
        <label>1</label>
    </ligand>
</feature>
<feature type="binding site" evidence="8">
    <location>
        <position position="277"/>
    </location>
    <ligand>
        <name>Mn(2+)</name>
        <dbReference type="ChEBI" id="CHEBI:29035"/>
        <label>2</label>
    </ligand>
</feature>
<dbReference type="GO" id="GO:0070006">
    <property type="term" value="F:metalloaminopeptidase activity"/>
    <property type="evidence" value="ECO:0007669"/>
    <property type="project" value="InterPro"/>
</dbReference>
<evidence type="ECO:0000313" key="11">
    <source>
        <dbReference type="Proteomes" id="UP000318483"/>
    </source>
</evidence>
<dbReference type="PROSITE" id="PS00631">
    <property type="entry name" value="CYTOSOL_AP"/>
    <property type="match status" value="1"/>
</dbReference>
<comment type="cofactor">
    <cofactor evidence="8">
        <name>Mn(2+)</name>
        <dbReference type="ChEBI" id="CHEBI:29035"/>
    </cofactor>
    <text evidence="8">Binds 2 manganese ions per subunit.</text>
</comment>
<keyword evidence="8" id="KW-0479">Metal-binding</keyword>
<name>A0A5B8IV21_9RHOB</name>
<comment type="subcellular location">
    <subcellularLocation>
        <location evidence="8">Cytoplasm</location>
    </subcellularLocation>
</comment>
<dbReference type="InterPro" id="IPR023042">
    <property type="entry name" value="Peptidase_M17_leu_NH2_pept"/>
</dbReference>
<dbReference type="PANTHER" id="PTHR11963:SF23">
    <property type="entry name" value="CYTOSOL AMINOPEPTIDASE"/>
    <property type="match status" value="1"/>
</dbReference>
<organism evidence="10 11">
    <name type="scientific">Qingshengfaniella alkalisoli</name>
    <dbReference type="NCBI Taxonomy" id="2599296"/>
    <lineage>
        <taxon>Bacteria</taxon>
        <taxon>Pseudomonadati</taxon>
        <taxon>Pseudomonadota</taxon>
        <taxon>Alphaproteobacteria</taxon>
        <taxon>Rhodobacterales</taxon>
        <taxon>Paracoccaceae</taxon>
        <taxon>Qingshengfaniella</taxon>
    </lineage>
</organism>
<evidence type="ECO:0000256" key="8">
    <source>
        <dbReference type="HAMAP-Rule" id="MF_00181"/>
    </source>
</evidence>
<dbReference type="GO" id="GO:0005737">
    <property type="term" value="C:cytoplasm"/>
    <property type="evidence" value="ECO:0007669"/>
    <property type="project" value="UniProtKB-SubCell"/>
</dbReference>
<dbReference type="Gene3D" id="3.40.220.10">
    <property type="entry name" value="Leucine Aminopeptidase, subunit E, domain 1"/>
    <property type="match status" value="1"/>
</dbReference>
<dbReference type="PRINTS" id="PR00481">
    <property type="entry name" value="LAMNOPPTDASE"/>
</dbReference>
<dbReference type="AlphaFoldDB" id="A0A5B8IV21"/>
<feature type="binding site" evidence="8">
    <location>
        <position position="338"/>
    </location>
    <ligand>
        <name>Mn(2+)</name>
        <dbReference type="ChEBI" id="CHEBI:29035"/>
        <label>1</label>
    </ligand>
</feature>
<feature type="binding site" evidence="8">
    <location>
        <position position="254"/>
    </location>
    <ligand>
        <name>Mn(2+)</name>
        <dbReference type="ChEBI" id="CHEBI:29035"/>
        <label>2</label>
    </ligand>
</feature>
<dbReference type="EC" id="3.4.11.1" evidence="8"/>
<dbReference type="GO" id="GO:0030145">
    <property type="term" value="F:manganese ion binding"/>
    <property type="evidence" value="ECO:0007669"/>
    <property type="project" value="UniProtKB-UniRule"/>
</dbReference>
<keyword evidence="7 8" id="KW-0464">Manganese</keyword>
<dbReference type="Pfam" id="PF00883">
    <property type="entry name" value="Peptidase_M17"/>
    <property type="match status" value="1"/>
</dbReference>
<dbReference type="RefSeq" id="WP_146363607.1">
    <property type="nucleotide sequence ID" value="NZ_CP042261.1"/>
</dbReference>
<comment type="similarity">
    <text evidence="3 8">Belongs to the peptidase M17 family.</text>
</comment>
<dbReference type="SUPFAM" id="SSF53187">
    <property type="entry name" value="Zn-dependent exopeptidases"/>
    <property type="match status" value="1"/>
</dbReference>
<keyword evidence="11" id="KW-1185">Reference proteome</keyword>
<dbReference type="NCBIfam" id="NF002077">
    <property type="entry name" value="PRK00913.2-4"/>
    <property type="match status" value="1"/>
</dbReference>
<proteinExistence type="inferred from homology"/>
<sequence>MTDPVSIRVTAVSLDDIALAEGRVVVFVGEDGKLDQLSRRVNRLTRGTLERLVGSERFEKLKVADSVSLEYPAGMTATAIQVVKLDRKPSVLDARKAGAGIGKVAGSEDVLVLAGNLGNPAAVASGIALRKYDFSAHKTRNGEANTVDVTMMLSKPDVAEAGIEDALDSARAVFFTRDLTNEPSNVLTTSEFADRLSAMSEIGLEVEVLEEDDLEKLGMRTLLAVGQGSESPSKVVVMRWNGGGDDAPLALIGKGVVFDTGGISIKPALNMEDMTMDMGGAGVVAGVMRGLALRKAKANVVGIVGLVENMPDGKAQRPGDVVRSMKGDTVEVINTDAEGRLVLADLLWYAQDRFRPSGMVDLATLTGAVIIALGHEKAGVFANDDEFADTFLKAARMEGEGAWHLPLDPAYDEALKSRVADIKNTGGRAAGSITAAQFLQNFVKSDTPWIHLDIAGVASVGTETTYAPKGATGWGVRALDRMIRNKFEN</sequence>
<dbReference type="Proteomes" id="UP000318483">
    <property type="component" value="Chromosome"/>
</dbReference>
<protein>
    <recommendedName>
        <fullName evidence="8">Probable cytosol aminopeptidase</fullName>
        <ecNumber evidence="8">3.4.11.1</ecNumber>
    </recommendedName>
    <alternativeName>
        <fullName evidence="8">Leucine aminopeptidase</fullName>
        <shortName evidence="8">LAP</shortName>
        <ecNumber evidence="8">3.4.11.10</ecNumber>
    </alternativeName>
    <alternativeName>
        <fullName evidence="8">Leucyl aminopeptidase</fullName>
    </alternativeName>
</protein>
<evidence type="ECO:0000256" key="5">
    <source>
        <dbReference type="ARBA" id="ARBA00022670"/>
    </source>
</evidence>
<dbReference type="NCBIfam" id="NF002075">
    <property type="entry name" value="PRK00913.2-2"/>
    <property type="match status" value="1"/>
</dbReference>
<evidence type="ECO:0000256" key="2">
    <source>
        <dbReference type="ARBA" id="ARBA00000967"/>
    </source>
</evidence>
<dbReference type="CDD" id="cd00433">
    <property type="entry name" value="Peptidase_M17"/>
    <property type="match status" value="1"/>
</dbReference>
<evidence type="ECO:0000256" key="1">
    <source>
        <dbReference type="ARBA" id="ARBA00000135"/>
    </source>
</evidence>
<comment type="catalytic activity">
    <reaction evidence="2 8">
        <text>Release of an N-terminal amino acid, preferentially leucine, but not glutamic or aspartic acids.</text>
        <dbReference type="EC" id="3.4.11.10"/>
    </reaction>
</comment>
<dbReference type="InterPro" id="IPR011356">
    <property type="entry name" value="Leucine_aapep/pepB"/>
</dbReference>
<dbReference type="EC" id="3.4.11.10" evidence="8"/>
<keyword evidence="6 8" id="KW-0378">Hydrolase</keyword>
<evidence type="ECO:0000256" key="7">
    <source>
        <dbReference type="ARBA" id="ARBA00023211"/>
    </source>
</evidence>
<evidence type="ECO:0000259" key="9">
    <source>
        <dbReference type="PROSITE" id="PS00631"/>
    </source>
</evidence>
<dbReference type="HAMAP" id="MF_00181">
    <property type="entry name" value="Cytosol_peptidase_M17"/>
    <property type="match status" value="1"/>
</dbReference>
<evidence type="ECO:0000256" key="6">
    <source>
        <dbReference type="ARBA" id="ARBA00022801"/>
    </source>
</evidence>
<evidence type="ECO:0000313" key="10">
    <source>
        <dbReference type="EMBL" id="QDY68711.1"/>
    </source>
</evidence>
<dbReference type="SUPFAM" id="SSF52949">
    <property type="entry name" value="Macro domain-like"/>
    <property type="match status" value="1"/>
</dbReference>
<feature type="active site" evidence="8">
    <location>
        <position position="340"/>
    </location>
</feature>
<dbReference type="InterPro" id="IPR000819">
    <property type="entry name" value="Peptidase_M17_C"/>
</dbReference>
<dbReference type="EMBL" id="CP042261">
    <property type="protein sequence ID" value="QDY68711.1"/>
    <property type="molecule type" value="Genomic_DNA"/>
</dbReference>
<evidence type="ECO:0000256" key="4">
    <source>
        <dbReference type="ARBA" id="ARBA00022438"/>
    </source>
</evidence>
<dbReference type="GO" id="GO:0006508">
    <property type="term" value="P:proteolysis"/>
    <property type="evidence" value="ECO:0007669"/>
    <property type="project" value="UniProtKB-KW"/>
</dbReference>
<keyword evidence="5 8" id="KW-0645">Protease</keyword>
<accession>A0A5B8IV21</accession>
<feature type="binding site" evidence="8">
    <location>
        <position position="259"/>
    </location>
    <ligand>
        <name>Mn(2+)</name>
        <dbReference type="ChEBI" id="CHEBI:29035"/>
        <label>2</label>
    </ligand>
</feature>
<dbReference type="Gene3D" id="3.40.630.10">
    <property type="entry name" value="Zn peptidases"/>
    <property type="match status" value="1"/>
</dbReference>
<dbReference type="PANTHER" id="PTHR11963">
    <property type="entry name" value="LEUCINE AMINOPEPTIDASE-RELATED"/>
    <property type="match status" value="1"/>
</dbReference>
<keyword evidence="4 8" id="KW-0031">Aminopeptidase</keyword>
<evidence type="ECO:0000256" key="3">
    <source>
        <dbReference type="ARBA" id="ARBA00009528"/>
    </source>
</evidence>
<feature type="active site" evidence="8">
    <location>
        <position position="266"/>
    </location>
</feature>
<keyword evidence="8" id="KW-0963">Cytoplasm</keyword>
<dbReference type="InterPro" id="IPR043472">
    <property type="entry name" value="Macro_dom-like"/>
</dbReference>
<comment type="catalytic activity">
    <reaction evidence="1 8">
        <text>Release of an N-terminal amino acid, Xaa-|-Yaa-, in which Xaa is preferably Leu, but may be other amino acids including Pro although not Arg or Lys, and Yaa may be Pro. Amino acid amides and methyl esters are also readily hydrolyzed, but rates on arylamides are exceedingly low.</text>
        <dbReference type="EC" id="3.4.11.1"/>
    </reaction>
</comment>
<feature type="domain" description="Cytosol aminopeptidase" evidence="9">
    <location>
        <begin position="334"/>
        <end position="341"/>
    </location>
</feature>
<feature type="binding site" evidence="8">
    <location>
        <position position="338"/>
    </location>
    <ligand>
        <name>Mn(2+)</name>
        <dbReference type="ChEBI" id="CHEBI:29035"/>
        <label>2</label>
    </ligand>
</feature>
<dbReference type="KEGG" id="lit:FPZ52_03115"/>
<comment type="function">
    <text evidence="8">Presumably involved in the processing and regular turnover of intracellular proteins. Catalyzes the removal of unsubstituted N-terminal amino acids from various peptides.</text>
</comment>